<dbReference type="Proteomes" id="UP001269968">
    <property type="component" value="Unassembled WGS sequence"/>
</dbReference>
<dbReference type="Proteomes" id="UP000029435">
    <property type="component" value="Unassembled WGS sequence"/>
</dbReference>
<dbReference type="Proteomes" id="UP000768524">
    <property type="component" value="Unassembled WGS sequence"/>
</dbReference>
<evidence type="ECO:0000259" key="1">
    <source>
        <dbReference type="Pfam" id="PF13619"/>
    </source>
</evidence>
<dbReference type="EMBL" id="JAXHOZ010000033">
    <property type="protein sequence ID" value="MDY4378025.1"/>
    <property type="molecule type" value="Genomic_DNA"/>
</dbReference>
<dbReference type="OrthoDB" id="8612029at2"/>
<evidence type="ECO:0000313" key="4">
    <source>
        <dbReference type="EMBL" id="MDY4378025.1"/>
    </source>
</evidence>
<feature type="domain" description="KTSC" evidence="1">
    <location>
        <begin position="8"/>
        <end position="66"/>
    </location>
</feature>
<protein>
    <submittedName>
        <fullName evidence="3">KTSC domain-containing protein</fullName>
    </submittedName>
</protein>
<evidence type="ECO:0000313" key="6">
    <source>
        <dbReference type="Proteomes" id="UP000768524"/>
    </source>
</evidence>
<organism evidence="3 6">
    <name type="scientific">Pectobacterium brasiliense</name>
    <dbReference type="NCBI Taxonomy" id="180957"/>
    <lineage>
        <taxon>Bacteria</taxon>
        <taxon>Pseudomonadati</taxon>
        <taxon>Pseudomonadota</taxon>
        <taxon>Gammaproteobacteria</taxon>
        <taxon>Enterobacterales</taxon>
        <taxon>Pectobacteriaceae</taxon>
        <taxon>Pectobacterium</taxon>
    </lineage>
</organism>
<name>A0A086F1L5_9GAMM</name>
<evidence type="ECO:0000313" key="3">
    <source>
        <dbReference type="EMBL" id="MBN3053094.1"/>
    </source>
</evidence>
<dbReference type="PATRIC" id="fig|180957.22.peg.3357"/>
<comment type="caution">
    <text evidence="3">The sequence shown here is derived from an EMBL/GenBank/DDBJ whole genome shotgun (WGS) entry which is preliminary data.</text>
</comment>
<reference evidence="4" key="3">
    <citation type="submission" date="2023-11" db="EMBL/GenBank/DDBJ databases">
        <title>Comparative genomics revealed phylogeny of phytopathogenic Pectobacterium aroidearum based on whole-genome sequencing and function of putative horizontal acquire islands in P. aroidearum PccS1.</title>
        <authorList>
            <person name="Fan J."/>
            <person name="Yang L."/>
        </authorList>
    </citation>
    <scope>NUCLEOTIDE SEQUENCE</scope>
    <source>
        <strain evidence="4">NJAU140</strain>
    </source>
</reference>
<dbReference type="InterPro" id="IPR025309">
    <property type="entry name" value="KTSC_dom"/>
</dbReference>
<accession>A0A086F1L5</accession>
<dbReference type="EMBL" id="JACGEP010000043">
    <property type="protein sequence ID" value="MBN3053094.1"/>
    <property type="molecule type" value="Genomic_DNA"/>
</dbReference>
<gene>
    <name evidence="3" type="ORF">H4F45_16745</name>
    <name evidence="2" type="ORF">KU74_01820</name>
    <name evidence="4" type="ORF">SOV92_09320</name>
</gene>
<evidence type="ECO:0000313" key="2">
    <source>
        <dbReference type="EMBL" id="KGA35235.1"/>
    </source>
</evidence>
<dbReference type="EMBL" id="JQOD01000001">
    <property type="protein sequence ID" value="KGA35235.1"/>
    <property type="molecule type" value="Genomic_DNA"/>
</dbReference>
<dbReference type="RefSeq" id="WP_010279476.1">
    <property type="nucleotide sequence ID" value="NZ_CAKLIH010000030.1"/>
</dbReference>
<dbReference type="KEGG" id="pbra:B5S52_08255"/>
<dbReference type="AlphaFoldDB" id="A0A086F1L5"/>
<sequence>MQRQQVLSSRIYSIGYDPKTHNLEIEFHNKDIYQYVGVPESIYKKFISDAVVSKGRFFDGVIKDKFLCRKIR</sequence>
<dbReference type="Pfam" id="PF13619">
    <property type="entry name" value="KTSC"/>
    <property type="match status" value="1"/>
</dbReference>
<dbReference type="STRING" id="180957.B5S52_08255"/>
<reference evidence="3" key="2">
    <citation type="submission" date="2020-07" db="EMBL/GenBank/DDBJ databases">
        <title>A pangenomic view of the genus Pectobacterium provides insights into genome organization, phylogeny, and virulence.</title>
        <authorList>
            <person name="Jonkheer E."/>
            <person name="Brankovics B."/>
            <person name="Houwers I."/>
            <person name="Van Der Wolf J."/>
            <person name="Bonants P."/>
            <person name="Vreeburg R."/>
            <person name="Bollema R."/>
            <person name="De Haan J."/>
            <person name="Berke L."/>
            <person name="De Ridder D."/>
            <person name="Smit S."/>
            <person name="Van Der Lee T.A.J."/>
        </authorList>
    </citation>
    <scope>NUCLEOTIDE SEQUENCE</scope>
    <source>
        <strain evidence="3">NAK:433</strain>
    </source>
</reference>
<proteinExistence type="predicted"/>
<reference evidence="2 5" key="1">
    <citation type="submission" date="2014-08" db="EMBL/GenBank/DDBJ databases">
        <title>Genome sequences of NCPPB Pectobacterium isolates.</title>
        <authorList>
            <person name="Glover R.H."/>
            <person name="Sapp M."/>
            <person name="Elphinstone J."/>
        </authorList>
    </citation>
    <scope>NUCLEOTIDE SEQUENCE [LARGE SCALE GENOMIC DNA]</scope>
    <source>
        <strain evidence="2 5">LMG 21372</strain>
    </source>
</reference>
<dbReference type="GeneID" id="57244960"/>
<evidence type="ECO:0000313" key="5">
    <source>
        <dbReference type="Proteomes" id="UP000029435"/>
    </source>
</evidence>